<dbReference type="AlphaFoldDB" id="A0A537JBK9"/>
<dbReference type="PROSITE" id="PS51677">
    <property type="entry name" value="NODB"/>
    <property type="match status" value="1"/>
</dbReference>
<dbReference type="CDD" id="cd10938">
    <property type="entry name" value="CE4_HpPgdA_like"/>
    <property type="match status" value="1"/>
</dbReference>
<dbReference type="EMBL" id="VBAN01000229">
    <property type="protein sequence ID" value="TMI80934.1"/>
    <property type="molecule type" value="Genomic_DNA"/>
</dbReference>
<dbReference type="GO" id="GO:0016810">
    <property type="term" value="F:hydrolase activity, acting on carbon-nitrogen (but not peptide) bonds"/>
    <property type="evidence" value="ECO:0007669"/>
    <property type="project" value="InterPro"/>
</dbReference>
<evidence type="ECO:0000313" key="2">
    <source>
        <dbReference type="EMBL" id="TMI80934.1"/>
    </source>
</evidence>
<dbReference type="Gene3D" id="3.20.20.370">
    <property type="entry name" value="Glycoside hydrolase/deacetylase"/>
    <property type="match status" value="1"/>
</dbReference>
<evidence type="ECO:0000313" key="3">
    <source>
        <dbReference type="Proteomes" id="UP000318093"/>
    </source>
</evidence>
<evidence type="ECO:0000259" key="1">
    <source>
        <dbReference type="PROSITE" id="PS51677"/>
    </source>
</evidence>
<reference evidence="2 3" key="1">
    <citation type="journal article" date="2019" name="Nat. Microbiol.">
        <title>Mediterranean grassland soil C-N compound turnover is dependent on rainfall and depth, and is mediated by genomically divergent microorganisms.</title>
        <authorList>
            <person name="Diamond S."/>
            <person name="Andeer P.F."/>
            <person name="Li Z."/>
            <person name="Crits-Christoph A."/>
            <person name="Burstein D."/>
            <person name="Anantharaman K."/>
            <person name="Lane K.R."/>
            <person name="Thomas B.C."/>
            <person name="Pan C."/>
            <person name="Northen T.R."/>
            <person name="Banfield J.F."/>
        </authorList>
    </citation>
    <scope>NUCLEOTIDE SEQUENCE [LARGE SCALE GENOMIC DNA]</scope>
    <source>
        <strain evidence="2">NP_6</strain>
    </source>
</reference>
<proteinExistence type="predicted"/>
<dbReference type="InterPro" id="IPR002509">
    <property type="entry name" value="NODB_dom"/>
</dbReference>
<gene>
    <name evidence="2" type="ORF">E6H03_07570</name>
</gene>
<dbReference type="GO" id="GO:0005975">
    <property type="term" value="P:carbohydrate metabolic process"/>
    <property type="evidence" value="ECO:0007669"/>
    <property type="project" value="InterPro"/>
</dbReference>
<dbReference type="Pfam" id="PF01522">
    <property type="entry name" value="Polysacc_deac_1"/>
    <property type="match status" value="1"/>
</dbReference>
<comment type="caution">
    <text evidence="2">The sequence shown here is derived from an EMBL/GenBank/DDBJ whole genome shotgun (WGS) entry which is preliminary data.</text>
</comment>
<dbReference type="Proteomes" id="UP000318093">
    <property type="component" value="Unassembled WGS sequence"/>
</dbReference>
<name>A0A537JBK9_9BACT</name>
<dbReference type="PANTHER" id="PTHR47561:SF1">
    <property type="entry name" value="POLYSACCHARIDE DEACETYLASE FAMILY PROTEIN (AFU_ORTHOLOGUE AFUA_6G05030)"/>
    <property type="match status" value="1"/>
</dbReference>
<dbReference type="InterPro" id="IPR037950">
    <property type="entry name" value="PgdA-like"/>
</dbReference>
<dbReference type="InterPro" id="IPR011330">
    <property type="entry name" value="Glyco_hydro/deAcase_b/a-brl"/>
</dbReference>
<feature type="domain" description="NodB homology" evidence="1">
    <location>
        <begin position="35"/>
        <end position="256"/>
    </location>
</feature>
<sequence>MRYGWPGGHECAVALSFDVDAESAFVFRFPEKAGRSLAGMEERRFGVRTGVPRILRLLDTYGLRGTFYVPGYTIVHHTAAVRSIRDAVHELGAHGNVHESLDTLSDKEEVQVLEDQLQIWRSSLDMRPTGYRSPSWELNTGSPAILKRYGFAYDSSLMGDDVPYLLDTPAGPLVEVPVQWLLDDAPMYRYAPGSGNGIADPDRVIRMWMQEFDGMRSENGCFVLTMHPWISGRAGRLLGLEQLIRHMRAAPGVWFATVGEIAEWAASSGATGTLTRDPAAGRS</sequence>
<accession>A0A537JBK9</accession>
<organism evidence="2 3">
    <name type="scientific">Candidatus Segetimicrobium genomatis</name>
    <dbReference type="NCBI Taxonomy" id="2569760"/>
    <lineage>
        <taxon>Bacteria</taxon>
        <taxon>Bacillati</taxon>
        <taxon>Candidatus Sysuimicrobiota</taxon>
        <taxon>Candidatus Sysuimicrobiia</taxon>
        <taxon>Candidatus Sysuimicrobiales</taxon>
        <taxon>Candidatus Segetimicrobiaceae</taxon>
        <taxon>Candidatus Segetimicrobium</taxon>
    </lineage>
</organism>
<dbReference type="PANTHER" id="PTHR47561">
    <property type="entry name" value="POLYSACCHARIDE DEACETYLASE FAMILY PROTEIN (AFU_ORTHOLOGUE AFUA_6G05030)"/>
    <property type="match status" value="1"/>
</dbReference>
<dbReference type="SUPFAM" id="SSF88713">
    <property type="entry name" value="Glycoside hydrolase/deacetylase"/>
    <property type="match status" value="1"/>
</dbReference>
<protein>
    <submittedName>
        <fullName evidence="2">Polysaccharide deacetylase</fullName>
    </submittedName>
</protein>